<feature type="domain" description="HTH araC/xylS-type" evidence="4">
    <location>
        <begin position="147"/>
        <end position="245"/>
    </location>
</feature>
<name>A0A3N5Z7R8_9ALTE</name>
<dbReference type="RefSeq" id="WP_124028140.1">
    <property type="nucleotide sequence ID" value="NZ_JBHRSN010000006.1"/>
</dbReference>
<keyword evidence="3" id="KW-0804">Transcription</keyword>
<dbReference type="GO" id="GO:0003700">
    <property type="term" value="F:DNA-binding transcription factor activity"/>
    <property type="evidence" value="ECO:0007669"/>
    <property type="project" value="InterPro"/>
</dbReference>
<comment type="caution">
    <text evidence="5">The sequence shown here is derived from an EMBL/GenBank/DDBJ whole genome shotgun (WGS) entry which is preliminary data.</text>
</comment>
<sequence length="251" mass="28726">MQREERAQDTDALLSALSVRQLIIMFDLLPNTLFWIKDENSRFVYINQCFLDHSNKSCVSQLLGKDDFAISPPHLARQYILDDKKVMAGHLVTDRIELNHLSSGDFGWFSTSKRPLCDDSGGVLGTYGLTQYLEQSSQALSNVEAVKVPVEYIRCEYHRPITIAELADLACLSVSALERRFKKHLGKTPKQFINEVRLENARRMLIDTKHSIVDIAFKCGFAEHSYFSKQFKQLFGVLPSQIRRQHESSLN</sequence>
<dbReference type="InterPro" id="IPR018060">
    <property type="entry name" value="HTH_AraC"/>
</dbReference>
<keyword evidence="6" id="KW-1185">Reference proteome</keyword>
<dbReference type="InterPro" id="IPR009057">
    <property type="entry name" value="Homeodomain-like_sf"/>
</dbReference>
<dbReference type="PRINTS" id="PR00032">
    <property type="entry name" value="HTHARAC"/>
</dbReference>
<protein>
    <submittedName>
        <fullName evidence="5">Helix-turn-helix domain-containing protein</fullName>
    </submittedName>
</protein>
<dbReference type="SMART" id="SM00342">
    <property type="entry name" value="HTH_ARAC"/>
    <property type="match status" value="1"/>
</dbReference>
<dbReference type="AlphaFoldDB" id="A0A3N5Z7R8"/>
<gene>
    <name evidence="5" type="ORF">DRW07_11960</name>
</gene>
<dbReference type="Gene3D" id="1.10.10.60">
    <property type="entry name" value="Homeodomain-like"/>
    <property type="match status" value="2"/>
</dbReference>
<dbReference type="SUPFAM" id="SSF46689">
    <property type="entry name" value="Homeodomain-like"/>
    <property type="match status" value="2"/>
</dbReference>
<evidence type="ECO:0000313" key="6">
    <source>
        <dbReference type="Proteomes" id="UP000275281"/>
    </source>
</evidence>
<dbReference type="EMBL" id="RPOK01000003">
    <property type="protein sequence ID" value="RPJ66784.1"/>
    <property type="molecule type" value="Genomic_DNA"/>
</dbReference>
<dbReference type="PANTHER" id="PTHR43280">
    <property type="entry name" value="ARAC-FAMILY TRANSCRIPTIONAL REGULATOR"/>
    <property type="match status" value="1"/>
</dbReference>
<dbReference type="Gene3D" id="3.30.450.20">
    <property type="entry name" value="PAS domain"/>
    <property type="match status" value="1"/>
</dbReference>
<reference evidence="5 6" key="1">
    <citation type="submission" date="2018-11" db="EMBL/GenBank/DDBJ databases">
        <authorList>
            <person name="Ye M.-Q."/>
            <person name="Du Z.-J."/>
        </authorList>
    </citation>
    <scope>NUCLEOTIDE SEQUENCE [LARGE SCALE GENOMIC DNA]</scope>
    <source>
        <strain evidence="5 6">U0105</strain>
    </source>
</reference>
<accession>A0A3N5Z7R8</accession>
<keyword evidence="2" id="KW-0238">DNA-binding</keyword>
<dbReference type="OrthoDB" id="8766450at2"/>
<evidence type="ECO:0000256" key="1">
    <source>
        <dbReference type="ARBA" id="ARBA00023015"/>
    </source>
</evidence>
<dbReference type="InterPro" id="IPR013656">
    <property type="entry name" value="PAS_4"/>
</dbReference>
<dbReference type="SUPFAM" id="SSF55785">
    <property type="entry name" value="PYP-like sensor domain (PAS domain)"/>
    <property type="match status" value="1"/>
</dbReference>
<evidence type="ECO:0000313" key="5">
    <source>
        <dbReference type="EMBL" id="RPJ66784.1"/>
    </source>
</evidence>
<dbReference type="GO" id="GO:0043565">
    <property type="term" value="F:sequence-specific DNA binding"/>
    <property type="evidence" value="ECO:0007669"/>
    <property type="project" value="InterPro"/>
</dbReference>
<dbReference type="Proteomes" id="UP000275281">
    <property type="component" value="Unassembled WGS sequence"/>
</dbReference>
<dbReference type="PROSITE" id="PS00041">
    <property type="entry name" value="HTH_ARAC_FAMILY_1"/>
    <property type="match status" value="1"/>
</dbReference>
<dbReference type="Pfam" id="PF12833">
    <property type="entry name" value="HTH_18"/>
    <property type="match status" value="1"/>
</dbReference>
<proteinExistence type="predicted"/>
<dbReference type="PANTHER" id="PTHR43280:SF28">
    <property type="entry name" value="HTH-TYPE TRANSCRIPTIONAL ACTIVATOR RHAS"/>
    <property type="match status" value="1"/>
</dbReference>
<evidence type="ECO:0000256" key="2">
    <source>
        <dbReference type="ARBA" id="ARBA00023125"/>
    </source>
</evidence>
<dbReference type="PROSITE" id="PS01124">
    <property type="entry name" value="HTH_ARAC_FAMILY_2"/>
    <property type="match status" value="1"/>
</dbReference>
<dbReference type="Pfam" id="PF08448">
    <property type="entry name" value="PAS_4"/>
    <property type="match status" value="1"/>
</dbReference>
<evidence type="ECO:0000259" key="4">
    <source>
        <dbReference type="PROSITE" id="PS01124"/>
    </source>
</evidence>
<organism evidence="5 6">
    <name type="scientific">Alteromonas sediminis</name>
    <dbReference type="NCBI Taxonomy" id="2259342"/>
    <lineage>
        <taxon>Bacteria</taxon>
        <taxon>Pseudomonadati</taxon>
        <taxon>Pseudomonadota</taxon>
        <taxon>Gammaproteobacteria</taxon>
        <taxon>Alteromonadales</taxon>
        <taxon>Alteromonadaceae</taxon>
        <taxon>Alteromonas/Salinimonas group</taxon>
        <taxon>Alteromonas</taxon>
    </lineage>
</organism>
<dbReference type="InterPro" id="IPR020449">
    <property type="entry name" value="Tscrpt_reg_AraC-type_HTH"/>
</dbReference>
<evidence type="ECO:0000256" key="3">
    <source>
        <dbReference type="ARBA" id="ARBA00023163"/>
    </source>
</evidence>
<dbReference type="InterPro" id="IPR018062">
    <property type="entry name" value="HTH_AraC-typ_CS"/>
</dbReference>
<dbReference type="InterPro" id="IPR035965">
    <property type="entry name" value="PAS-like_dom_sf"/>
</dbReference>
<keyword evidence="1" id="KW-0805">Transcription regulation</keyword>